<accession>A0A553SJ65</accession>
<dbReference type="InterPro" id="IPR009594">
    <property type="entry name" value="Tscrpt_reg_HTH_AraC_N"/>
</dbReference>
<evidence type="ECO:0000313" key="5">
    <source>
        <dbReference type="Proteomes" id="UP000319837"/>
    </source>
</evidence>
<dbReference type="Gene3D" id="1.10.10.60">
    <property type="entry name" value="Homeodomain-like"/>
    <property type="match status" value="2"/>
</dbReference>
<dbReference type="Pfam" id="PF06719">
    <property type="entry name" value="AraC_N"/>
    <property type="match status" value="1"/>
</dbReference>
<dbReference type="PROSITE" id="PS01124">
    <property type="entry name" value="HTH_ARAC_FAMILY_2"/>
    <property type="match status" value="1"/>
</dbReference>
<evidence type="ECO:0000313" key="4">
    <source>
        <dbReference type="EMBL" id="TRZ37030.1"/>
    </source>
</evidence>
<evidence type="ECO:0000256" key="1">
    <source>
        <dbReference type="ARBA" id="ARBA00023015"/>
    </source>
</evidence>
<dbReference type="SMART" id="SM00342">
    <property type="entry name" value="HTH_ARAC"/>
    <property type="match status" value="1"/>
</dbReference>
<protein>
    <submittedName>
        <fullName evidence="4">AraC family transcriptional regulator</fullName>
    </submittedName>
</protein>
<sequence length="307" mass="35017">MIKKAVNDMKDRQQQLVKLIDRYTNTDGTIDTEIDKLSFIRSSSLSEPLHSLFEPSVCFIAQGSKIVMVGDDIFHYDPNHYLIASVHLPITGKIIKATEDRPYLGVKLRFTTEEILDVIKVKQDHSAPAQRAIMVNETTSNILDAVIRLISLLDTPQDIPALAPLYKKEILYRIWQNEDGEQMREFAVMGSQAQAIKEVIQTINEEFAQPLRVDVLAKMAKMSVSSFHHYFKQVTSLSPLKYQKKIRLQEARKLLLSEPIEAAEAAFQVGYESPSQFSREYSRMFGFPPVSDVKRLRDSLTNSSEKH</sequence>
<dbReference type="AlphaFoldDB" id="A0A553SJ65"/>
<dbReference type="Pfam" id="PF12833">
    <property type="entry name" value="HTH_18"/>
    <property type="match status" value="1"/>
</dbReference>
<dbReference type="PANTHER" id="PTHR43436">
    <property type="entry name" value="ARAC-FAMILY TRANSCRIPTIONAL REGULATOR"/>
    <property type="match status" value="1"/>
</dbReference>
<dbReference type="Proteomes" id="UP000319837">
    <property type="component" value="Unassembled WGS sequence"/>
</dbReference>
<dbReference type="InterPro" id="IPR018060">
    <property type="entry name" value="HTH_AraC"/>
</dbReference>
<dbReference type="GO" id="GO:0003700">
    <property type="term" value="F:DNA-binding transcription factor activity"/>
    <property type="evidence" value="ECO:0007669"/>
    <property type="project" value="InterPro"/>
</dbReference>
<dbReference type="InterPro" id="IPR009057">
    <property type="entry name" value="Homeodomain-like_sf"/>
</dbReference>
<comment type="caution">
    <text evidence="4">The sequence shown here is derived from an EMBL/GenBank/DDBJ whole genome shotgun (WGS) entry which is preliminary data.</text>
</comment>
<organism evidence="4 5">
    <name type="scientific">Niallia circulans</name>
    <name type="common">Bacillus circulans</name>
    <dbReference type="NCBI Taxonomy" id="1397"/>
    <lineage>
        <taxon>Bacteria</taxon>
        <taxon>Bacillati</taxon>
        <taxon>Bacillota</taxon>
        <taxon>Bacilli</taxon>
        <taxon>Bacillales</taxon>
        <taxon>Bacillaceae</taxon>
        <taxon>Niallia</taxon>
    </lineage>
</organism>
<proteinExistence type="predicted"/>
<dbReference type="GO" id="GO:0043565">
    <property type="term" value="F:sequence-specific DNA binding"/>
    <property type="evidence" value="ECO:0007669"/>
    <property type="project" value="InterPro"/>
</dbReference>
<gene>
    <name evidence="4" type="ORF">CEQ21_16195</name>
</gene>
<reference evidence="5" key="1">
    <citation type="submission" date="2018-10" db="EMBL/GenBank/DDBJ databases">
        <title>FDA dAtabase for Regulatory Grade micrObial Sequences (FDA-ARGOS): Supporting development and validation of Infectious Disease Dx tests.</title>
        <authorList>
            <person name="Minogue T."/>
            <person name="Wolcott M."/>
            <person name="Wasieloski L."/>
            <person name="Aguilar W."/>
            <person name="Moore D."/>
            <person name="Tallon L."/>
            <person name="Sadzewicz L."/>
            <person name="Sengamalay N."/>
            <person name="Ott S."/>
            <person name="Godinez A."/>
            <person name="Nagaraj S."/>
            <person name="Vavikolanu K."/>
            <person name="Vyas G."/>
            <person name="Nadendla S."/>
            <person name="George J."/>
            <person name="Sichtig H."/>
        </authorList>
    </citation>
    <scope>NUCLEOTIDE SEQUENCE [LARGE SCALE GENOMIC DNA]</scope>
    <source>
        <strain evidence="5">FDAARGOS_343</strain>
    </source>
</reference>
<evidence type="ECO:0000259" key="3">
    <source>
        <dbReference type="PROSITE" id="PS01124"/>
    </source>
</evidence>
<feature type="domain" description="HTH araC/xylS-type" evidence="3">
    <location>
        <begin position="197"/>
        <end position="295"/>
    </location>
</feature>
<name>A0A553SJ65_NIACI</name>
<keyword evidence="2" id="KW-0804">Transcription</keyword>
<dbReference type="EMBL" id="RIBP01000004">
    <property type="protein sequence ID" value="TRZ37030.1"/>
    <property type="molecule type" value="Genomic_DNA"/>
</dbReference>
<keyword evidence="1" id="KW-0805">Transcription regulation</keyword>
<dbReference type="PANTHER" id="PTHR43436:SF1">
    <property type="entry name" value="TRANSCRIPTIONAL REGULATORY PROTEIN"/>
    <property type="match status" value="1"/>
</dbReference>
<evidence type="ECO:0000256" key="2">
    <source>
        <dbReference type="ARBA" id="ARBA00023163"/>
    </source>
</evidence>
<dbReference type="SUPFAM" id="SSF46689">
    <property type="entry name" value="Homeodomain-like"/>
    <property type="match status" value="2"/>
</dbReference>